<reference evidence="8 9" key="1">
    <citation type="submission" date="2019-02" db="EMBL/GenBank/DDBJ databases">
        <title>Arcanobacterium bovis sp. nov., isolated from the milk of a cow with mastitis.</title>
        <authorList>
            <person name="Sammra O."/>
            <person name="Foster G."/>
            <person name="Hassan A."/>
            <person name="Alssahen M."/>
            <person name="Laemmler C."/>
            <person name="Borowiak M."/>
            <person name="Malorny B."/>
            <person name="Abdulmawjood A."/>
        </authorList>
    </citation>
    <scope>NUCLEOTIDE SEQUENCE [LARGE SCALE GENOMIC DNA]</scope>
    <source>
        <strain evidence="8 9">C605018/01/1</strain>
    </source>
</reference>
<dbReference type="Pfam" id="PF00248">
    <property type="entry name" value="Aldo_ket_red"/>
    <property type="match status" value="1"/>
</dbReference>
<evidence type="ECO:0000256" key="4">
    <source>
        <dbReference type="PIRSR" id="PIRSR000097-1"/>
    </source>
</evidence>
<dbReference type="PANTHER" id="PTHR43827">
    <property type="entry name" value="2,5-DIKETO-D-GLUCONIC ACID REDUCTASE"/>
    <property type="match status" value="1"/>
</dbReference>
<evidence type="ECO:0000256" key="1">
    <source>
        <dbReference type="ARBA" id="ARBA00007905"/>
    </source>
</evidence>
<gene>
    <name evidence="8" type="ORF">EZJ44_06755</name>
</gene>
<dbReference type="EMBL" id="SJDT01000005">
    <property type="protein sequence ID" value="TBW21007.1"/>
    <property type="molecule type" value="Genomic_DNA"/>
</dbReference>
<dbReference type="InterPro" id="IPR018170">
    <property type="entry name" value="Aldo/ket_reductase_CS"/>
</dbReference>
<dbReference type="PIRSF" id="PIRSF000097">
    <property type="entry name" value="AKR"/>
    <property type="match status" value="1"/>
</dbReference>
<keyword evidence="9" id="KW-1185">Reference proteome</keyword>
<dbReference type="OrthoDB" id="9804790at2"/>
<comment type="caution">
    <text evidence="8">The sequence shown here is derived from an EMBL/GenBank/DDBJ whole genome shotgun (WGS) entry which is preliminary data.</text>
</comment>
<accession>A0A4V6MYS7</accession>
<dbReference type="InterPro" id="IPR023210">
    <property type="entry name" value="NADP_OxRdtase_dom"/>
</dbReference>
<dbReference type="GO" id="GO:0016616">
    <property type="term" value="F:oxidoreductase activity, acting on the CH-OH group of donors, NAD or NADP as acceptor"/>
    <property type="evidence" value="ECO:0007669"/>
    <property type="project" value="UniProtKB-ARBA"/>
</dbReference>
<feature type="active site" description="Proton donor" evidence="4">
    <location>
        <position position="51"/>
    </location>
</feature>
<dbReference type="Proteomes" id="UP000293036">
    <property type="component" value="Unassembled WGS sequence"/>
</dbReference>
<evidence type="ECO:0000256" key="5">
    <source>
        <dbReference type="PIRSR" id="PIRSR000097-2"/>
    </source>
</evidence>
<evidence type="ECO:0000256" key="3">
    <source>
        <dbReference type="ARBA" id="ARBA00023002"/>
    </source>
</evidence>
<dbReference type="PANTHER" id="PTHR43827:SF3">
    <property type="entry name" value="NADP-DEPENDENT OXIDOREDUCTASE DOMAIN-CONTAINING PROTEIN"/>
    <property type="match status" value="1"/>
</dbReference>
<evidence type="ECO:0000259" key="7">
    <source>
        <dbReference type="Pfam" id="PF00248"/>
    </source>
</evidence>
<feature type="domain" description="NADP-dependent oxidoreductase" evidence="7">
    <location>
        <begin position="18"/>
        <end position="263"/>
    </location>
</feature>
<comment type="similarity">
    <text evidence="1">Belongs to the aldo/keto reductase family.</text>
</comment>
<sequence length="282" mass="31591">MTQISAVKLNTGKLMPQLGFGTYKLTPDNATEVVLEALKIGYRHIDTAQMYGNEREVGLAIKESGIPREEIFLTTKLNNGNHLPDDARRTFDESLEKLGTDYVDMFLMHWPLPKLYDGDFVTTYKVMEEFAIDKRARAIGVSNFEPHHLVPILREATIVPATNQIELHPYLLNKATWEFCRNQGIAVTAWSPLGRGRQFEDPTIVEIATRIGASPAQVILAWHLQHGNIAIPKASSVERQRENFESANISLSEADMEAIDALDKGEAGRTGKHPDEMNLIPN</sequence>
<feature type="site" description="Lowers pKa of active site Tyr" evidence="6">
    <location>
        <position position="76"/>
    </location>
</feature>
<dbReference type="AlphaFoldDB" id="A0A4V6MYS7"/>
<evidence type="ECO:0000313" key="9">
    <source>
        <dbReference type="Proteomes" id="UP000293036"/>
    </source>
</evidence>
<dbReference type="PROSITE" id="PS00798">
    <property type="entry name" value="ALDOKETO_REDUCTASE_1"/>
    <property type="match status" value="1"/>
</dbReference>
<dbReference type="PROSITE" id="PS00062">
    <property type="entry name" value="ALDOKETO_REDUCTASE_2"/>
    <property type="match status" value="1"/>
</dbReference>
<name>A0A4V6MYS7_9ACTO</name>
<dbReference type="Gene3D" id="3.20.20.100">
    <property type="entry name" value="NADP-dependent oxidoreductase domain"/>
    <property type="match status" value="1"/>
</dbReference>
<evidence type="ECO:0000256" key="2">
    <source>
        <dbReference type="ARBA" id="ARBA00022857"/>
    </source>
</evidence>
<protein>
    <submittedName>
        <fullName evidence="8">Aldo/keto reductase</fullName>
    </submittedName>
</protein>
<dbReference type="PRINTS" id="PR00069">
    <property type="entry name" value="ALDKETRDTASE"/>
</dbReference>
<dbReference type="CDD" id="cd19071">
    <property type="entry name" value="AKR_AKR1-5-like"/>
    <property type="match status" value="1"/>
</dbReference>
<proteinExistence type="inferred from homology"/>
<dbReference type="RefSeq" id="WP_131281624.1">
    <property type="nucleotide sequence ID" value="NZ_JBHSLR010000002.1"/>
</dbReference>
<keyword evidence="2" id="KW-0521">NADP</keyword>
<dbReference type="InterPro" id="IPR020471">
    <property type="entry name" value="AKR"/>
</dbReference>
<feature type="binding site" evidence="5">
    <location>
        <position position="109"/>
    </location>
    <ligand>
        <name>substrate</name>
    </ligand>
</feature>
<keyword evidence="3" id="KW-0560">Oxidoreductase</keyword>
<evidence type="ECO:0000256" key="6">
    <source>
        <dbReference type="PIRSR" id="PIRSR000097-3"/>
    </source>
</evidence>
<dbReference type="SUPFAM" id="SSF51430">
    <property type="entry name" value="NAD(P)-linked oxidoreductase"/>
    <property type="match status" value="1"/>
</dbReference>
<dbReference type="FunFam" id="3.20.20.100:FF:000002">
    <property type="entry name" value="2,5-diketo-D-gluconic acid reductase A"/>
    <property type="match status" value="1"/>
</dbReference>
<dbReference type="InterPro" id="IPR036812">
    <property type="entry name" value="NAD(P)_OxRdtase_dom_sf"/>
</dbReference>
<evidence type="ECO:0000313" key="8">
    <source>
        <dbReference type="EMBL" id="TBW21007.1"/>
    </source>
</evidence>
<organism evidence="8 9">
    <name type="scientific">Arcanobacterium bovis</name>
    <dbReference type="NCBI Taxonomy" id="2529275"/>
    <lineage>
        <taxon>Bacteria</taxon>
        <taxon>Bacillati</taxon>
        <taxon>Actinomycetota</taxon>
        <taxon>Actinomycetes</taxon>
        <taxon>Actinomycetales</taxon>
        <taxon>Actinomycetaceae</taxon>
        <taxon>Arcanobacterium</taxon>
    </lineage>
</organism>